<name>A0ABQ9EXW9_TEGGR</name>
<dbReference type="EMBL" id="JARBDR010000657">
    <property type="protein sequence ID" value="KAJ8308801.1"/>
    <property type="molecule type" value="Genomic_DNA"/>
</dbReference>
<comment type="similarity">
    <text evidence="2">Belongs to the CFAP97 family.</text>
</comment>
<protein>
    <recommendedName>
        <fullName evidence="5">Annexin</fullName>
    </recommendedName>
</protein>
<evidence type="ECO:0000256" key="2">
    <source>
        <dbReference type="ARBA" id="ARBA00008315"/>
    </source>
</evidence>
<dbReference type="PROSITE" id="PS00223">
    <property type="entry name" value="ANNEXIN_1"/>
    <property type="match status" value="2"/>
</dbReference>
<evidence type="ECO:0000256" key="1">
    <source>
        <dbReference type="ARBA" id="ARBA00007831"/>
    </source>
</evidence>
<keyword evidence="5" id="KW-0106">Calcium</keyword>
<dbReference type="InterPro" id="IPR029488">
    <property type="entry name" value="Hmw/CFAP97"/>
</dbReference>
<evidence type="ECO:0000313" key="7">
    <source>
        <dbReference type="EMBL" id="KAJ8308801.1"/>
    </source>
</evidence>
<dbReference type="SUPFAM" id="SSF47874">
    <property type="entry name" value="Annexin"/>
    <property type="match status" value="2"/>
</dbReference>
<evidence type="ECO:0000256" key="3">
    <source>
        <dbReference type="ARBA" id="ARBA00022737"/>
    </source>
</evidence>
<dbReference type="Pfam" id="PF00191">
    <property type="entry name" value="Annexin"/>
    <property type="match status" value="5"/>
</dbReference>
<feature type="compositionally biased region" description="Basic and acidic residues" evidence="6">
    <location>
        <begin position="611"/>
        <end position="630"/>
    </location>
</feature>
<dbReference type="SMART" id="SM00335">
    <property type="entry name" value="ANX"/>
    <property type="match status" value="6"/>
</dbReference>
<comment type="caution">
    <text evidence="7">The sequence shown here is derived from an EMBL/GenBank/DDBJ whole genome shotgun (WGS) entry which is preliminary data.</text>
</comment>
<sequence length="954" mass="109573">MYGFKAPNKLLKKYHQKRIQDIHHRKMSNIKSTIDNKAPKTYPHLIVKLKQIQLEEERQAEVDHENKVLLHKMTNIMKNKPSVDYWNEYEPKSLNFVARERHLKEIQMENIGIARRLEKAKPVYDTDHFENDYQHKKYLQTLWNDNIKEYETITPRHLKYREMRKQMGDDNGEYDDMDSLDNDSGHMVLRSEKLPPLSDTKSKQSVKLPPRERSNKSDSQVDKLPKIDQNKQTEDGSDQGDHSHDRPKDTQLDQDCVALFKAAKQMAKPEEIFIKHLVRRSQKQRQQIKHRFPQLYDLNLVQELKQGLGKDWYLIIDGLLGDKSGSDCKLLHTALEKKDYSTAVEVLYFCDNNALTEMNNCYKKEYAVSIESDINEKSEEPERLLLLLLQKADKEESTSVDDKAAEADAQDLNESGDGRWTSDTGKFLMLLSTKSYSHIKAVLNTYKVLGGGRDITDDIKAECPKKYAETLCTLITCMRTPENHFADKLYKHHQATDPVLINVLLSRSEIDMTAIKKAYKKRYDADFIEDLRYKNKHPTIDVLVELTNRSAPMQSKGKMIQQKRFGGGVVSSPARKTVKRPDNKTKQSDIAEKNNSNPLSQPSQRVMADATQEKKEQEKAKMKEKQEKQEQLMQRKNISGTVKPATNFSADRDCEKLYKAMDGLGTDENVIVEIIPHRSNNQRQQLKKRYQEKYNKELVSDLESELTGDCEEIVLGLMMTPIEYDVHCLHEAIDGLGTTESTLIGILVTRNAKEKKAIQEQYKKVYKSDLEKDIISDTSGDFQNMLVALSKGERDQGTTVNQKEAQHDAKMLYRDGQPSVDIKDETFINIMVKKNHAQVKATFKEYEKIAGHDISTGIANAMLGDAEDGYIALAKAIEDPLEFYADRLKSCFGGLGTNDNMLIRICVSRSEIDLGDIMKCYQKLCNKTLAESIKKECSGDYKRLLLVIIGEEDQ</sequence>
<evidence type="ECO:0000256" key="5">
    <source>
        <dbReference type="RuleBase" id="RU003540"/>
    </source>
</evidence>
<dbReference type="PROSITE" id="PS51897">
    <property type="entry name" value="ANNEXIN_2"/>
    <property type="match status" value="4"/>
</dbReference>
<feature type="region of interest" description="Disordered" evidence="6">
    <location>
        <begin position="553"/>
        <end position="646"/>
    </location>
</feature>
<dbReference type="InterPro" id="IPR018502">
    <property type="entry name" value="Annexin_repeat"/>
</dbReference>
<dbReference type="PRINTS" id="PR00196">
    <property type="entry name" value="ANNEXIN"/>
</dbReference>
<proteinExistence type="inferred from homology"/>
<feature type="compositionally biased region" description="Polar residues" evidence="6">
    <location>
        <begin position="637"/>
        <end position="646"/>
    </location>
</feature>
<evidence type="ECO:0000256" key="6">
    <source>
        <dbReference type="SAM" id="MobiDB-lite"/>
    </source>
</evidence>
<comment type="similarity">
    <text evidence="1 5">Belongs to the annexin family.</text>
</comment>
<comment type="domain">
    <text evidence="5">A pair of annexin repeats may form one binding site for calcium and phospholipid.</text>
</comment>
<dbReference type="InterPro" id="IPR001464">
    <property type="entry name" value="Annexin"/>
</dbReference>
<dbReference type="Proteomes" id="UP001217089">
    <property type="component" value="Unassembled WGS sequence"/>
</dbReference>
<dbReference type="PANTHER" id="PTHR10502:SF102">
    <property type="entry name" value="ANNEXIN B11"/>
    <property type="match status" value="1"/>
</dbReference>
<feature type="compositionally biased region" description="Basic and acidic residues" evidence="6">
    <location>
        <begin position="209"/>
        <end position="251"/>
    </location>
</feature>
<dbReference type="Pfam" id="PF13879">
    <property type="entry name" value="Hmw_CFAP97"/>
    <property type="match status" value="1"/>
</dbReference>
<organism evidence="7 8">
    <name type="scientific">Tegillarca granosa</name>
    <name type="common">Malaysian cockle</name>
    <name type="synonym">Anadara granosa</name>
    <dbReference type="NCBI Taxonomy" id="220873"/>
    <lineage>
        <taxon>Eukaryota</taxon>
        <taxon>Metazoa</taxon>
        <taxon>Spiralia</taxon>
        <taxon>Lophotrochozoa</taxon>
        <taxon>Mollusca</taxon>
        <taxon>Bivalvia</taxon>
        <taxon>Autobranchia</taxon>
        <taxon>Pteriomorphia</taxon>
        <taxon>Arcoida</taxon>
        <taxon>Arcoidea</taxon>
        <taxon>Arcidae</taxon>
        <taxon>Tegillarca</taxon>
    </lineage>
</organism>
<keyword evidence="8" id="KW-1185">Reference proteome</keyword>
<evidence type="ECO:0000256" key="4">
    <source>
        <dbReference type="ARBA" id="ARBA00023216"/>
    </source>
</evidence>
<keyword evidence="3 5" id="KW-0677">Repeat</keyword>
<feature type="compositionally biased region" description="Basic and acidic residues" evidence="6">
    <location>
        <begin position="579"/>
        <end position="592"/>
    </location>
</feature>
<dbReference type="InterPro" id="IPR018252">
    <property type="entry name" value="Annexin_repeat_CS"/>
</dbReference>
<keyword evidence="4 5" id="KW-0041">Annexin</keyword>
<dbReference type="PANTHER" id="PTHR10502">
    <property type="entry name" value="ANNEXIN"/>
    <property type="match status" value="1"/>
</dbReference>
<feature type="compositionally biased region" description="Polar residues" evidence="6">
    <location>
        <begin position="593"/>
        <end position="604"/>
    </location>
</feature>
<gene>
    <name evidence="7" type="ORF">KUTeg_013675</name>
</gene>
<dbReference type="InterPro" id="IPR037104">
    <property type="entry name" value="Annexin_sf"/>
</dbReference>
<feature type="region of interest" description="Disordered" evidence="6">
    <location>
        <begin position="190"/>
        <end position="251"/>
    </location>
</feature>
<dbReference type="Gene3D" id="1.10.220.10">
    <property type="entry name" value="Annexin"/>
    <property type="match status" value="8"/>
</dbReference>
<accession>A0ABQ9EXW9</accession>
<reference evidence="7 8" key="1">
    <citation type="submission" date="2022-12" db="EMBL/GenBank/DDBJ databases">
        <title>Chromosome-level genome of Tegillarca granosa.</title>
        <authorList>
            <person name="Kim J."/>
        </authorList>
    </citation>
    <scope>NUCLEOTIDE SEQUENCE [LARGE SCALE GENOMIC DNA]</scope>
    <source>
        <strain evidence="7">Teg-2019</strain>
        <tissue evidence="7">Adductor muscle</tissue>
    </source>
</reference>
<evidence type="ECO:0000313" key="8">
    <source>
        <dbReference type="Proteomes" id="UP001217089"/>
    </source>
</evidence>
<keyword evidence="5" id="KW-0111">Calcium/phospholipid-binding</keyword>